<proteinExistence type="predicted"/>
<accession>A0A4R6BYD9</accession>
<dbReference type="InterPro" id="IPR002035">
    <property type="entry name" value="VWF_A"/>
</dbReference>
<sequence>MADKFILFNDEKVDPTQLMMLTDLAQLIMEDNEVKVGFQKFGYYDPLEKQLNVSFKWRHREPHDELHALKSDCLLYGLGYAETDQKAIHEMLDTDISHRKFFMQLFVMLEEQRLIRLIVNRRPAVQKFFRTRQRLKRQDNLSQLKVYRTKKMPTDLLFLQLEEALLCENTLYLETEYDEFIDARLRTLLSQVFELTSTKASADLAISMMYVIDDLLTRDMLNDYYYLPVKLLEELTRFKEVKAVELSGTDKVSSEVETEDVLSKSQSSEGDSKSYLETEISEGQNSRAQTSEGREGNVTDEVTDIMAGRGKSEVQKDGDGFDISEHLGEENSHVSIEWQTPVITDVIVNNYSSMLKEVLPEVRKLTTIIQKTIAHRNESSRTHLTKGRLEKKLTNWFLDDQKRLFYKNDQQSKELDATFTLLVDASYSMEDKIEETKKGIILFHETLKKLMIRHEVIAFNEDTFSADKQSQRNIFDYLIKYQESLDSAAGPGITTIKAQDDNRDGLAIRVAGEMIRRRSEQQKFLIVFSDGEPSAFDYEMNGIVDTHEAVNNLIRQGVFVINVFLSQSAIDSEVEATIKNIYNDFCVFVEGVENLPYVISPLLKKLLLQSINQ</sequence>
<evidence type="ECO:0000256" key="1">
    <source>
        <dbReference type="SAM" id="MobiDB-lite"/>
    </source>
</evidence>
<dbReference type="SMART" id="SM00327">
    <property type="entry name" value="VWA"/>
    <property type="match status" value="1"/>
</dbReference>
<protein>
    <submittedName>
        <fullName evidence="3">VWA domain-containing protein</fullName>
    </submittedName>
</protein>
<dbReference type="SUPFAM" id="SSF53300">
    <property type="entry name" value="vWA-like"/>
    <property type="match status" value="1"/>
</dbReference>
<dbReference type="Gene3D" id="3.40.50.410">
    <property type="entry name" value="von Willebrand factor, type A domain"/>
    <property type="match status" value="1"/>
</dbReference>
<dbReference type="PANTHER" id="PTHR41248">
    <property type="entry name" value="NORD PROTEIN"/>
    <property type="match status" value="1"/>
</dbReference>
<dbReference type="PANTHER" id="PTHR41248:SF1">
    <property type="entry name" value="NORD PROTEIN"/>
    <property type="match status" value="1"/>
</dbReference>
<evidence type="ECO:0000313" key="3">
    <source>
        <dbReference type="EMBL" id="TDM13270.1"/>
    </source>
</evidence>
<feature type="domain" description="VWFA" evidence="2">
    <location>
        <begin position="418"/>
        <end position="606"/>
    </location>
</feature>
<name>A0A4R6BYD9_9STAP</name>
<dbReference type="AlphaFoldDB" id="A0A4R6BYD9"/>
<dbReference type="InterPro" id="IPR051928">
    <property type="entry name" value="NorD/CobT"/>
</dbReference>
<feature type="compositionally biased region" description="Polar residues" evidence="1">
    <location>
        <begin position="281"/>
        <end position="291"/>
    </location>
</feature>
<dbReference type="OrthoDB" id="2370292at2"/>
<feature type="compositionally biased region" description="Basic and acidic residues" evidence="1">
    <location>
        <begin position="310"/>
        <end position="325"/>
    </location>
</feature>
<organism evidence="3 4">
    <name type="scientific">Macrococcus lamae</name>
    <dbReference type="NCBI Taxonomy" id="198484"/>
    <lineage>
        <taxon>Bacteria</taxon>
        <taxon>Bacillati</taxon>
        <taxon>Bacillota</taxon>
        <taxon>Bacilli</taxon>
        <taxon>Bacillales</taxon>
        <taxon>Staphylococcaceae</taxon>
        <taxon>Macrococcus</taxon>
    </lineage>
</organism>
<gene>
    <name evidence="3" type="ORF">ERX29_01325</name>
</gene>
<dbReference type="PROSITE" id="PS50234">
    <property type="entry name" value="VWFA"/>
    <property type="match status" value="1"/>
</dbReference>
<dbReference type="InterPro" id="IPR036465">
    <property type="entry name" value="vWFA_dom_sf"/>
</dbReference>
<evidence type="ECO:0000313" key="4">
    <source>
        <dbReference type="Proteomes" id="UP000294802"/>
    </source>
</evidence>
<keyword evidence="4" id="KW-1185">Reference proteome</keyword>
<reference evidence="3 4" key="1">
    <citation type="submission" date="2019-01" db="EMBL/GenBank/DDBJ databases">
        <title>Draft genome sequences of the type strains of six Macrococcus species.</title>
        <authorList>
            <person name="Mazhar S."/>
            <person name="Altermann E."/>
            <person name="Hill C."/>
            <person name="Mcauliffe O."/>
        </authorList>
    </citation>
    <scope>NUCLEOTIDE SEQUENCE [LARGE SCALE GENOMIC DNA]</scope>
    <source>
        <strain evidence="3 4">CCM4815</strain>
    </source>
</reference>
<dbReference type="RefSeq" id="WP_133442873.1">
    <property type="nucleotide sequence ID" value="NZ_SCWB01000001.1"/>
</dbReference>
<comment type="caution">
    <text evidence="3">The sequence shown here is derived from an EMBL/GenBank/DDBJ whole genome shotgun (WGS) entry which is preliminary data.</text>
</comment>
<dbReference type="CDD" id="cd01454">
    <property type="entry name" value="vWA_norD_type"/>
    <property type="match status" value="1"/>
</dbReference>
<dbReference type="Pfam" id="PF00092">
    <property type="entry name" value="VWA"/>
    <property type="match status" value="1"/>
</dbReference>
<evidence type="ECO:0000259" key="2">
    <source>
        <dbReference type="PROSITE" id="PS50234"/>
    </source>
</evidence>
<feature type="region of interest" description="Disordered" evidence="1">
    <location>
        <begin position="255"/>
        <end position="325"/>
    </location>
</feature>
<dbReference type="Proteomes" id="UP000294802">
    <property type="component" value="Unassembled WGS sequence"/>
</dbReference>
<dbReference type="EMBL" id="SCWB01000001">
    <property type="protein sequence ID" value="TDM13270.1"/>
    <property type="molecule type" value="Genomic_DNA"/>
</dbReference>